<dbReference type="Proteomes" id="UP000826195">
    <property type="component" value="Unassembled WGS sequence"/>
</dbReference>
<accession>A0AAV7I8E5</accession>
<feature type="region of interest" description="Disordered" evidence="1">
    <location>
        <begin position="62"/>
        <end position="99"/>
    </location>
</feature>
<protein>
    <submittedName>
        <fullName evidence="2">Uncharacterized protein</fullName>
    </submittedName>
</protein>
<name>A0AAV7I8E5_COTGL</name>
<keyword evidence="3" id="KW-1185">Reference proteome</keyword>
<feature type="compositionally biased region" description="Polar residues" evidence="1">
    <location>
        <begin position="86"/>
        <end position="96"/>
    </location>
</feature>
<comment type="caution">
    <text evidence="2">The sequence shown here is derived from an EMBL/GenBank/DDBJ whole genome shotgun (WGS) entry which is preliminary data.</text>
</comment>
<reference evidence="2 3" key="1">
    <citation type="journal article" date="2021" name="J. Hered.">
        <title>A chromosome-level genome assembly of the parasitoid wasp, Cotesia glomerata (Hymenoptera: Braconidae).</title>
        <authorList>
            <person name="Pinto B.J."/>
            <person name="Weis J.J."/>
            <person name="Gamble T."/>
            <person name="Ode P.J."/>
            <person name="Paul R."/>
            <person name="Zaspel J.M."/>
        </authorList>
    </citation>
    <scope>NUCLEOTIDE SEQUENCE [LARGE SCALE GENOMIC DNA]</scope>
    <source>
        <strain evidence="2">CgM1</strain>
    </source>
</reference>
<feature type="compositionally biased region" description="Polar residues" evidence="1">
    <location>
        <begin position="63"/>
        <end position="78"/>
    </location>
</feature>
<evidence type="ECO:0000313" key="2">
    <source>
        <dbReference type="EMBL" id="KAH0547474.1"/>
    </source>
</evidence>
<dbReference type="EMBL" id="JAHXZJ010002237">
    <property type="protein sequence ID" value="KAH0547474.1"/>
    <property type="molecule type" value="Genomic_DNA"/>
</dbReference>
<organism evidence="2 3">
    <name type="scientific">Cotesia glomerata</name>
    <name type="common">Lepidopteran parasitic wasp</name>
    <name type="synonym">Apanteles glomeratus</name>
    <dbReference type="NCBI Taxonomy" id="32391"/>
    <lineage>
        <taxon>Eukaryota</taxon>
        <taxon>Metazoa</taxon>
        <taxon>Ecdysozoa</taxon>
        <taxon>Arthropoda</taxon>
        <taxon>Hexapoda</taxon>
        <taxon>Insecta</taxon>
        <taxon>Pterygota</taxon>
        <taxon>Neoptera</taxon>
        <taxon>Endopterygota</taxon>
        <taxon>Hymenoptera</taxon>
        <taxon>Apocrita</taxon>
        <taxon>Ichneumonoidea</taxon>
        <taxon>Braconidae</taxon>
        <taxon>Microgastrinae</taxon>
        <taxon>Cotesia</taxon>
    </lineage>
</organism>
<sequence>MVKGYVFLNRVIKWKSIINKNHNSRNRLGGRAYQHPCALKVYNDAVIPEGHRILPTMVKSTYRKQSQSSINKLSTASIEATRRSQHGTSDGTSDGTSEARLATRILGELTHIRDVIA</sequence>
<gene>
    <name evidence="2" type="ORF">KQX54_019480</name>
</gene>
<dbReference type="AlphaFoldDB" id="A0AAV7I8E5"/>
<evidence type="ECO:0000256" key="1">
    <source>
        <dbReference type="SAM" id="MobiDB-lite"/>
    </source>
</evidence>
<proteinExistence type="predicted"/>
<evidence type="ECO:0000313" key="3">
    <source>
        <dbReference type="Proteomes" id="UP000826195"/>
    </source>
</evidence>